<comment type="similarity">
    <text evidence="3">Belongs to the cytochrome P450 family.</text>
</comment>
<dbReference type="InterPro" id="IPR001128">
    <property type="entry name" value="Cyt_P450"/>
</dbReference>
<evidence type="ECO:0000256" key="5">
    <source>
        <dbReference type="ARBA" id="ARBA00022723"/>
    </source>
</evidence>
<keyword evidence="5" id="KW-0479">Metal-binding</keyword>
<accession>A0ABQ0KV58</accession>
<keyword evidence="6" id="KW-0560">Oxidoreductase</keyword>
<keyword evidence="8" id="KW-0503">Monooxygenase</keyword>
<dbReference type="Proteomes" id="UP000815677">
    <property type="component" value="Unassembled WGS sequence"/>
</dbReference>
<sequence>MRPTRNTAPFIRIAPWHISFAWPDAPSRVYAQGSTALDKSPFYRAFYVQGTESLFSTHNRALHSSKRPLLSQPFSYQSIHGFESFMRESLGRFVLRVDRICSGDQFGDAVRAGGVMDALLWFNYLAFDIISDLAFGEPLGMVNKGSDVLAAESKDGTIFEEPAAALIDQRGRTAAVVGLVPIVEEYTKMLPIPFITAGGFIRVWKLRVAFPESLSRIATRCVKHRVESGVTRDDMLKRLIEGMREKEGGRVSQEEVVTEAMLLLTAGADTTANSLTAILFYILTHPDVHAKVVAELNSVNAGVAVFNSRPQALRLQSSIELKTITDSLPLYEETKSLPYMNTTIEEGLRLFATNAFGLPRVVGPEGFEMDGVSVPSGCEVSAPAYTIQRDPRI</sequence>
<comment type="pathway">
    <text evidence="2">Secondary metabolite biosynthesis.</text>
</comment>
<dbReference type="PANTHER" id="PTHR24305">
    <property type="entry name" value="CYTOCHROME P450"/>
    <property type="match status" value="1"/>
</dbReference>
<comment type="cofactor">
    <cofactor evidence="1">
        <name>heme</name>
        <dbReference type="ChEBI" id="CHEBI:30413"/>
    </cofactor>
</comment>
<evidence type="ECO:0000256" key="1">
    <source>
        <dbReference type="ARBA" id="ARBA00001971"/>
    </source>
</evidence>
<dbReference type="Pfam" id="PF00067">
    <property type="entry name" value="p450"/>
    <property type="match status" value="1"/>
</dbReference>
<evidence type="ECO:0000256" key="4">
    <source>
        <dbReference type="ARBA" id="ARBA00022617"/>
    </source>
</evidence>
<reference evidence="9" key="1">
    <citation type="submission" date="2014-09" db="EMBL/GenBank/DDBJ databases">
        <title>Genome sequence of the luminous mushroom Mycena chlorophos for searching fungal bioluminescence genes.</title>
        <authorList>
            <person name="Tanaka Y."/>
            <person name="Kasuga D."/>
            <person name="Oba Y."/>
            <person name="Hase S."/>
            <person name="Sato K."/>
            <person name="Oba Y."/>
            <person name="Sakakibara Y."/>
        </authorList>
    </citation>
    <scope>NUCLEOTIDE SEQUENCE</scope>
</reference>
<organism evidence="9 10">
    <name type="scientific">Mycena chlorophos</name>
    <name type="common">Agaric fungus</name>
    <name type="synonym">Agaricus chlorophos</name>
    <dbReference type="NCBI Taxonomy" id="658473"/>
    <lineage>
        <taxon>Eukaryota</taxon>
        <taxon>Fungi</taxon>
        <taxon>Dikarya</taxon>
        <taxon>Basidiomycota</taxon>
        <taxon>Agaricomycotina</taxon>
        <taxon>Agaricomycetes</taxon>
        <taxon>Agaricomycetidae</taxon>
        <taxon>Agaricales</taxon>
        <taxon>Marasmiineae</taxon>
        <taxon>Mycenaceae</taxon>
        <taxon>Mycena</taxon>
    </lineage>
</organism>
<evidence type="ECO:0000313" key="9">
    <source>
        <dbReference type="EMBL" id="GAT42721.1"/>
    </source>
</evidence>
<evidence type="ECO:0000256" key="7">
    <source>
        <dbReference type="ARBA" id="ARBA00023004"/>
    </source>
</evidence>
<dbReference type="InterPro" id="IPR036396">
    <property type="entry name" value="Cyt_P450_sf"/>
</dbReference>
<keyword evidence="7" id="KW-0408">Iron</keyword>
<evidence type="ECO:0000256" key="8">
    <source>
        <dbReference type="ARBA" id="ARBA00023033"/>
    </source>
</evidence>
<dbReference type="SUPFAM" id="SSF48264">
    <property type="entry name" value="Cytochrome P450"/>
    <property type="match status" value="1"/>
</dbReference>
<gene>
    <name evidence="9" type="ORF">MCHLO_00424</name>
</gene>
<dbReference type="InterPro" id="IPR050121">
    <property type="entry name" value="Cytochrome_P450_monoxygenase"/>
</dbReference>
<dbReference type="EMBL" id="DF838218">
    <property type="protein sequence ID" value="GAT42721.1"/>
    <property type="molecule type" value="Genomic_DNA"/>
</dbReference>
<dbReference type="Gene3D" id="1.10.630.10">
    <property type="entry name" value="Cytochrome P450"/>
    <property type="match status" value="1"/>
</dbReference>
<keyword evidence="10" id="KW-1185">Reference proteome</keyword>
<protein>
    <submittedName>
        <fullName evidence="9">Cytochrome P450</fullName>
    </submittedName>
</protein>
<evidence type="ECO:0000313" key="10">
    <source>
        <dbReference type="Proteomes" id="UP000815677"/>
    </source>
</evidence>
<dbReference type="PANTHER" id="PTHR24305:SF29">
    <property type="entry name" value="BENZOATE-PARA-HYDROXYLASE"/>
    <property type="match status" value="1"/>
</dbReference>
<evidence type="ECO:0000256" key="2">
    <source>
        <dbReference type="ARBA" id="ARBA00005179"/>
    </source>
</evidence>
<evidence type="ECO:0000256" key="6">
    <source>
        <dbReference type="ARBA" id="ARBA00023002"/>
    </source>
</evidence>
<keyword evidence="4" id="KW-0349">Heme</keyword>
<evidence type="ECO:0000256" key="3">
    <source>
        <dbReference type="ARBA" id="ARBA00010617"/>
    </source>
</evidence>
<name>A0ABQ0KV58_MYCCL</name>
<proteinExistence type="inferred from homology"/>